<accession>A0A427V733</accession>
<evidence type="ECO:0000256" key="2">
    <source>
        <dbReference type="ARBA" id="ARBA00007399"/>
    </source>
</evidence>
<dbReference type="InterPro" id="IPR050643">
    <property type="entry name" value="Periplasmic_pilus_chap"/>
</dbReference>
<comment type="similarity">
    <text evidence="2 6">Belongs to the periplasmic pilus chaperone family.</text>
</comment>
<feature type="domain" description="Pili assembly chaperone N-terminal" evidence="8">
    <location>
        <begin position="26"/>
        <end position="147"/>
    </location>
</feature>
<keyword evidence="4" id="KW-0574">Periplasm</keyword>
<reference evidence="9 10" key="1">
    <citation type="submission" date="2018-10" db="EMBL/GenBank/DDBJ databases">
        <title>Transmission dynamics of multidrug resistant bacteria on intensive care unit surfaces.</title>
        <authorList>
            <person name="D'Souza A.W."/>
            <person name="Potter R.F."/>
            <person name="Wallace M."/>
            <person name="Shupe A."/>
            <person name="Patel S."/>
            <person name="Sun S."/>
            <person name="Gul D."/>
            <person name="Kwon J.H."/>
            <person name="Andleeb S."/>
            <person name="Burnham C.-A.D."/>
            <person name="Dantas G."/>
        </authorList>
    </citation>
    <scope>NUCLEOTIDE SEQUENCE [LARGE SCALE GENOMIC DNA]</scope>
    <source>
        <strain evidence="9 10">AS_373</strain>
    </source>
</reference>
<dbReference type="SUPFAM" id="SSF49354">
    <property type="entry name" value="PapD-like"/>
    <property type="match status" value="1"/>
</dbReference>
<dbReference type="GO" id="GO:0071555">
    <property type="term" value="P:cell wall organization"/>
    <property type="evidence" value="ECO:0007669"/>
    <property type="project" value="InterPro"/>
</dbReference>
<proteinExistence type="inferred from homology"/>
<evidence type="ECO:0000256" key="7">
    <source>
        <dbReference type="SAM" id="SignalP"/>
    </source>
</evidence>
<dbReference type="Pfam" id="PF00345">
    <property type="entry name" value="PapD_N"/>
    <property type="match status" value="1"/>
</dbReference>
<evidence type="ECO:0000256" key="6">
    <source>
        <dbReference type="RuleBase" id="RU003918"/>
    </source>
</evidence>
<dbReference type="PANTHER" id="PTHR30251">
    <property type="entry name" value="PILUS ASSEMBLY CHAPERONE"/>
    <property type="match status" value="1"/>
</dbReference>
<dbReference type="Proteomes" id="UP000275331">
    <property type="component" value="Unassembled WGS sequence"/>
</dbReference>
<evidence type="ECO:0000313" key="10">
    <source>
        <dbReference type="Proteomes" id="UP000275331"/>
    </source>
</evidence>
<keyword evidence="3 7" id="KW-0732">Signal</keyword>
<dbReference type="InterPro" id="IPR013783">
    <property type="entry name" value="Ig-like_fold"/>
</dbReference>
<dbReference type="Gene3D" id="2.60.40.10">
    <property type="entry name" value="Immunoglobulins"/>
    <property type="match status" value="2"/>
</dbReference>
<feature type="signal peptide" evidence="7">
    <location>
        <begin position="1"/>
        <end position="24"/>
    </location>
</feature>
<dbReference type="InterPro" id="IPR016147">
    <property type="entry name" value="Pili_assmbl_chaperone_N"/>
</dbReference>
<dbReference type="EMBL" id="RHXB01000002">
    <property type="protein sequence ID" value="RSE28490.1"/>
    <property type="molecule type" value="Genomic_DNA"/>
</dbReference>
<evidence type="ECO:0000256" key="4">
    <source>
        <dbReference type="ARBA" id="ARBA00022764"/>
    </source>
</evidence>
<keyword evidence="5 6" id="KW-0143">Chaperone</keyword>
<dbReference type="OrthoDB" id="9131059at2"/>
<dbReference type="PANTHER" id="PTHR30251:SF7">
    <property type="entry name" value="FIMBRIAE CHAPARONE"/>
    <property type="match status" value="1"/>
</dbReference>
<dbReference type="SUPFAM" id="SSF49584">
    <property type="entry name" value="Periplasmic chaperone C-domain"/>
    <property type="match status" value="1"/>
</dbReference>
<dbReference type="InterPro" id="IPR018046">
    <property type="entry name" value="Pili_assmbl_chaperone_CS"/>
</dbReference>
<name>A0A427V733_9ENTR</name>
<dbReference type="InterPro" id="IPR008962">
    <property type="entry name" value="PapD-like_sf"/>
</dbReference>
<comment type="subcellular location">
    <subcellularLocation>
        <location evidence="1 6">Periplasm</location>
    </subcellularLocation>
</comment>
<sequence length="234" mass="25614">MLKSCYVFSSLLALWLLVSAAGHGAVNVNASRVIFNQGATQAAVSLINDGDYPVVVQAWVDNGDPRNTPDSASAPFVVLPPVFRLNSAESKLLRILTHGAGLPGDRESLFWLNIYQIPPESRAEPAGEKLRLALRTQLKVMWRPKGVGPLERKTVEKITFIRQAGSIIAINDSPWNISLIDVRYSKYSLRAGVIPAFSQTVLVPAMSPEPSQNKINFSVINDDGNTWEFTASVK</sequence>
<protein>
    <submittedName>
        <fullName evidence="9">Molecular chaperone</fullName>
    </submittedName>
</protein>
<gene>
    <name evidence="9" type="ORF">EGT71_03645</name>
</gene>
<evidence type="ECO:0000256" key="3">
    <source>
        <dbReference type="ARBA" id="ARBA00022729"/>
    </source>
</evidence>
<evidence type="ECO:0000256" key="5">
    <source>
        <dbReference type="ARBA" id="ARBA00023186"/>
    </source>
</evidence>
<dbReference type="InterPro" id="IPR001829">
    <property type="entry name" value="Pili_assmbl_chaperone_bac"/>
</dbReference>
<evidence type="ECO:0000259" key="8">
    <source>
        <dbReference type="Pfam" id="PF00345"/>
    </source>
</evidence>
<organism evidence="9 10">
    <name type="scientific">Atlantibacter subterraneus</name>
    <dbReference type="NCBI Taxonomy" id="255519"/>
    <lineage>
        <taxon>Bacteria</taxon>
        <taxon>Pseudomonadati</taxon>
        <taxon>Pseudomonadota</taxon>
        <taxon>Gammaproteobacteria</taxon>
        <taxon>Enterobacterales</taxon>
        <taxon>Enterobacteriaceae</taxon>
        <taxon>Atlantibacter</taxon>
    </lineage>
</organism>
<evidence type="ECO:0000313" key="9">
    <source>
        <dbReference type="EMBL" id="RSE28490.1"/>
    </source>
</evidence>
<dbReference type="GO" id="GO:0030288">
    <property type="term" value="C:outer membrane-bounded periplasmic space"/>
    <property type="evidence" value="ECO:0007669"/>
    <property type="project" value="InterPro"/>
</dbReference>
<feature type="chain" id="PRO_5019335931" evidence="7">
    <location>
        <begin position="25"/>
        <end position="234"/>
    </location>
</feature>
<dbReference type="AlphaFoldDB" id="A0A427V733"/>
<dbReference type="PROSITE" id="PS00635">
    <property type="entry name" value="PILI_CHAPERONE"/>
    <property type="match status" value="1"/>
</dbReference>
<comment type="caution">
    <text evidence="9">The sequence shown here is derived from an EMBL/GenBank/DDBJ whole genome shotgun (WGS) entry which is preliminary data.</text>
</comment>
<dbReference type="PRINTS" id="PR00969">
    <property type="entry name" value="CHAPERONPILI"/>
</dbReference>
<dbReference type="RefSeq" id="WP_125291691.1">
    <property type="nucleotide sequence ID" value="NZ_DAMBXK010000001.1"/>
</dbReference>
<evidence type="ECO:0000256" key="1">
    <source>
        <dbReference type="ARBA" id="ARBA00004418"/>
    </source>
</evidence>
<dbReference type="InterPro" id="IPR036316">
    <property type="entry name" value="Pili_assmbl_chap_C_dom_sf"/>
</dbReference>